<proteinExistence type="inferred from homology"/>
<comment type="similarity">
    <text evidence="1">Belongs to the outer membrane factor (OMF) (TC 1.B.17) family.</text>
</comment>
<reference evidence="3" key="1">
    <citation type="journal article" date="2019" name="Int. J. Syst. Evol. Microbiol.">
        <title>The Global Catalogue of Microorganisms (GCM) 10K type strain sequencing project: providing services to taxonomists for standard genome sequencing and annotation.</title>
        <authorList>
            <consortium name="The Broad Institute Genomics Platform"/>
            <consortium name="The Broad Institute Genome Sequencing Center for Infectious Disease"/>
            <person name="Wu L."/>
            <person name="Ma J."/>
        </authorList>
    </citation>
    <scope>NUCLEOTIDE SEQUENCE [LARGE SCALE GENOMIC DNA]</scope>
    <source>
        <strain evidence="3">CCUG 55854</strain>
    </source>
</reference>
<dbReference type="RefSeq" id="WP_238394193.1">
    <property type="nucleotide sequence ID" value="NZ_JBHTKN010000003.1"/>
</dbReference>
<dbReference type="Pfam" id="PF02321">
    <property type="entry name" value="OEP"/>
    <property type="match status" value="1"/>
</dbReference>
<dbReference type="Gene3D" id="1.20.1600.10">
    <property type="entry name" value="Outer membrane efflux proteins (OEP)"/>
    <property type="match status" value="1"/>
</dbReference>
<dbReference type="PANTHER" id="PTHR30203">
    <property type="entry name" value="OUTER MEMBRANE CATION EFFLUX PROTEIN"/>
    <property type="match status" value="1"/>
</dbReference>
<name>A0ABW3LWK1_9GAMM</name>
<dbReference type="EMBL" id="JBHTKN010000003">
    <property type="protein sequence ID" value="MFD1041992.1"/>
    <property type="molecule type" value="Genomic_DNA"/>
</dbReference>
<dbReference type="InterPro" id="IPR010131">
    <property type="entry name" value="MdtP/NodT-like"/>
</dbReference>
<sequence>MASLFDPMQARRLHPYPLFRRRPLLRHLLACVFAGGLWTLALPATATEPIPGHSLESIRTWVLEHNPELRAMDFETQAAEARILPAGALPDPMASVGFRGLDPDKPWRTVGAEREVNYALRQRFPLWGKRGLARTSASQDAIAAGLDRIATARDLLSDAEAAYARYWHADQAVAVLDRRIALLRQVEEMAGVRYALGRAAQQDAIRAQVEQTSLQRERIERIATKQEAAAMLNAVLGRRSDAPLATPDEAPRLVVHSASLTEALDDANAHPAVRSQQARAEAARTNVVLQRRNRFPDITLGVGAMQYGNGIESTELMLEVEIPFQQRARRERERESRLLEDAALARRDATLRAVEERGASAWSQWTSARERRALVENTLMPQADATWQSALASYQVGEVDFGTLLEALNEWQGADLARVDALRDELLGAAAVRAIEGDIR</sequence>
<dbReference type="Proteomes" id="UP001597033">
    <property type="component" value="Unassembled WGS sequence"/>
</dbReference>
<dbReference type="InterPro" id="IPR003423">
    <property type="entry name" value="OMP_efflux"/>
</dbReference>
<evidence type="ECO:0000313" key="3">
    <source>
        <dbReference type="Proteomes" id="UP001597033"/>
    </source>
</evidence>
<gene>
    <name evidence="2" type="ORF">ACFQ2N_06495</name>
</gene>
<evidence type="ECO:0000256" key="1">
    <source>
        <dbReference type="ARBA" id="ARBA00007613"/>
    </source>
</evidence>
<comment type="caution">
    <text evidence="2">The sequence shown here is derived from an EMBL/GenBank/DDBJ whole genome shotgun (WGS) entry which is preliminary data.</text>
</comment>
<evidence type="ECO:0000313" key="2">
    <source>
        <dbReference type="EMBL" id="MFD1041992.1"/>
    </source>
</evidence>
<dbReference type="PANTHER" id="PTHR30203:SF24">
    <property type="entry name" value="BLR4935 PROTEIN"/>
    <property type="match status" value="1"/>
</dbReference>
<organism evidence="2 3">
    <name type="scientific">Pseudoxanthomonas kaohsiungensis</name>
    <dbReference type="NCBI Taxonomy" id="283923"/>
    <lineage>
        <taxon>Bacteria</taxon>
        <taxon>Pseudomonadati</taxon>
        <taxon>Pseudomonadota</taxon>
        <taxon>Gammaproteobacteria</taxon>
        <taxon>Lysobacterales</taxon>
        <taxon>Lysobacteraceae</taxon>
        <taxon>Pseudoxanthomonas</taxon>
    </lineage>
</organism>
<dbReference type="SUPFAM" id="SSF56954">
    <property type="entry name" value="Outer membrane efflux proteins (OEP)"/>
    <property type="match status" value="1"/>
</dbReference>
<keyword evidence="3" id="KW-1185">Reference proteome</keyword>
<protein>
    <submittedName>
        <fullName evidence="2">TolC family protein</fullName>
    </submittedName>
</protein>
<accession>A0ABW3LWK1</accession>